<sequence>LEEEVKFLFVYDYPVSEGLAIQHMNSFIKLAQALDRIFVLPNVGESHIGSCQTLPFNIYYSIDFLRQKYPKVTFITQMELIEWSRSQSEYTKVHHAYIEKGGINTFVEIDNIDYKSYNTTCLYKQLLINYNMTSYQKFHMGKGFWKLDIIREKFTKILIDNLQTEAQIMLMSYNMYLDFFPEEISYSIYSKDILVEADRIINKLQPFIAIYLNVEFNKSTQLESCARHLVEALKKFEHVFKIKNIYFTTINKGTSIYDILIEHQQDMMKTLNQKMSFNNLISMESFNKNLTDAENLQDFDYVNFIEDIKEFEGTGIYEILDKLVSINADYFLADLSGCPSIADSFRDHVVKARKTMIFNEGNQKLKN</sequence>
<dbReference type="EMBL" id="CAJVPM010013851">
    <property type="protein sequence ID" value="CAG8597509.1"/>
    <property type="molecule type" value="Genomic_DNA"/>
</dbReference>
<feature type="non-terminal residue" evidence="1">
    <location>
        <position position="367"/>
    </location>
</feature>
<name>A0ACA9MK59_9GLOM</name>
<evidence type="ECO:0000313" key="2">
    <source>
        <dbReference type="Proteomes" id="UP000789860"/>
    </source>
</evidence>
<reference evidence="1" key="1">
    <citation type="submission" date="2021-06" db="EMBL/GenBank/DDBJ databases">
        <authorList>
            <person name="Kallberg Y."/>
            <person name="Tangrot J."/>
            <person name="Rosling A."/>
        </authorList>
    </citation>
    <scope>NUCLEOTIDE SEQUENCE</scope>
    <source>
        <strain evidence="1">AU212A</strain>
    </source>
</reference>
<feature type="non-terminal residue" evidence="1">
    <location>
        <position position="1"/>
    </location>
</feature>
<evidence type="ECO:0000313" key="1">
    <source>
        <dbReference type="EMBL" id="CAG8597509.1"/>
    </source>
</evidence>
<proteinExistence type="predicted"/>
<dbReference type="Proteomes" id="UP000789860">
    <property type="component" value="Unassembled WGS sequence"/>
</dbReference>
<protein>
    <submittedName>
        <fullName evidence="1">4670_t:CDS:1</fullName>
    </submittedName>
</protein>
<accession>A0ACA9MK59</accession>
<gene>
    <name evidence="1" type="ORF">SCALOS_LOCUS6806</name>
</gene>
<comment type="caution">
    <text evidence="1">The sequence shown here is derived from an EMBL/GenBank/DDBJ whole genome shotgun (WGS) entry which is preliminary data.</text>
</comment>
<organism evidence="1 2">
    <name type="scientific">Scutellospora calospora</name>
    <dbReference type="NCBI Taxonomy" id="85575"/>
    <lineage>
        <taxon>Eukaryota</taxon>
        <taxon>Fungi</taxon>
        <taxon>Fungi incertae sedis</taxon>
        <taxon>Mucoromycota</taxon>
        <taxon>Glomeromycotina</taxon>
        <taxon>Glomeromycetes</taxon>
        <taxon>Diversisporales</taxon>
        <taxon>Gigasporaceae</taxon>
        <taxon>Scutellospora</taxon>
    </lineage>
</organism>
<keyword evidence="2" id="KW-1185">Reference proteome</keyword>